<name>A0A3M9WYY0_9HYPH</name>
<reference evidence="1 2" key="1">
    <citation type="journal article" date="2018" name="Mol. Plant Microbe Interact.">
        <title>Taxonomically Different Co-Microsymbionts of a Relict Legume, Oxytropis popoviana, Have Complementary Sets of Symbiotic Genes and Together Increase the Efficiency of Plant Nodulation.</title>
        <authorList>
            <person name="Safronova V."/>
            <person name="Belimov A."/>
            <person name="Sazanova A."/>
            <person name="Chirak E."/>
            <person name="Verkhozina A."/>
            <person name="Kuznetsova I."/>
            <person name="Andronov E."/>
            <person name="Puhalsky J."/>
            <person name="Tikhonovich I."/>
        </authorList>
    </citation>
    <scope>NUCLEOTIDE SEQUENCE [LARGE SCALE GENOMIC DNA]</scope>
    <source>
        <strain evidence="1 2">Opo-235</strain>
    </source>
</reference>
<dbReference type="Gene3D" id="2.130.10.10">
    <property type="entry name" value="YVTN repeat-like/Quinoprotein amine dehydrogenase"/>
    <property type="match status" value="1"/>
</dbReference>
<dbReference type="SUPFAM" id="SSF51004">
    <property type="entry name" value="C-terminal (heme d1) domain of cytochrome cd1-nitrite reductase"/>
    <property type="match status" value="1"/>
</dbReference>
<proteinExistence type="predicted"/>
<gene>
    <name evidence="1" type="ORF">DNR46_36140</name>
</gene>
<dbReference type="Proteomes" id="UP000275436">
    <property type="component" value="Unassembled WGS sequence"/>
</dbReference>
<evidence type="ECO:0000313" key="2">
    <source>
        <dbReference type="Proteomes" id="UP000275436"/>
    </source>
</evidence>
<dbReference type="InterPro" id="IPR015943">
    <property type="entry name" value="WD40/YVTN_repeat-like_dom_sf"/>
</dbReference>
<evidence type="ECO:0000313" key="1">
    <source>
        <dbReference type="EMBL" id="RNJ41109.1"/>
    </source>
</evidence>
<dbReference type="InterPro" id="IPR011048">
    <property type="entry name" value="Haem_d1_sf"/>
</dbReference>
<dbReference type="AlphaFoldDB" id="A0A3M9WYY0"/>
<protein>
    <submittedName>
        <fullName evidence="1">Uncharacterized protein</fullName>
    </submittedName>
</protein>
<comment type="caution">
    <text evidence="1">The sequence shown here is derived from an EMBL/GenBank/DDBJ whole genome shotgun (WGS) entry which is preliminary data.</text>
</comment>
<accession>A0A3M9WYY0</accession>
<dbReference type="EMBL" id="QKOD01000026">
    <property type="protein sequence ID" value="RNJ41109.1"/>
    <property type="molecule type" value="Genomic_DNA"/>
</dbReference>
<organism evidence="1 2">
    <name type="scientific">Mesorhizobium japonicum</name>
    <dbReference type="NCBI Taxonomy" id="2066070"/>
    <lineage>
        <taxon>Bacteria</taxon>
        <taxon>Pseudomonadati</taxon>
        <taxon>Pseudomonadota</taxon>
        <taxon>Alphaproteobacteria</taxon>
        <taxon>Hyphomicrobiales</taxon>
        <taxon>Phyllobacteriaceae</taxon>
        <taxon>Mesorhizobium</taxon>
    </lineage>
</organism>
<sequence length="100" mass="10672">MIAELREISTGQLVWRIHGTAYQFQSGAAPAVSADGRYALISMPGHTSTSALVEMATGKIVQQIGTLQHAGPQRLGFSPQSNVAWVVAGTLMATYQLTDR</sequence>